<proteinExistence type="predicted"/>
<reference evidence="3" key="1">
    <citation type="submission" date="2023-09" db="EMBL/GenBank/DDBJ databases">
        <authorList>
            <consortium name="CW5 consortium"/>
            <person name="Lu C.-W."/>
        </authorList>
    </citation>
    <scope>NUCLEOTIDE SEQUENCE</scope>
    <source>
        <strain evidence="3">KPS</strain>
    </source>
</reference>
<name>A0ABY9R7Z2_9BACT</name>
<gene>
    <name evidence="3" type="ORF">KPS_003209</name>
</gene>
<accession>A0ABY9R7Z2</accession>
<evidence type="ECO:0000256" key="1">
    <source>
        <dbReference type="SAM" id="MobiDB-lite"/>
    </source>
</evidence>
<evidence type="ECO:0000259" key="2">
    <source>
        <dbReference type="Pfam" id="PF02954"/>
    </source>
</evidence>
<protein>
    <submittedName>
        <fullName evidence="3">Helix-turn-helix domain-containing protein</fullName>
    </submittedName>
</protein>
<evidence type="ECO:0000313" key="3">
    <source>
        <dbReference type="EMBL" id="WMW67342.1"/>
    </source>
</evidence>
<feature type="region of interest" description="Disordered" evidence="1">
    <location>
        <begin position="29"/>
        <end position="63"/>
    </location>
</feature>
<dbReference type="Gene3D" id="1.10.10.60">
    <property type="entry name" value="Homeodomain-like"/>
    <property type="match status" value="1"/>
</dbReference>
<evidence type="ECO:0000313" key="4">
    <source>
        <dbReference type="Proteomes" id="UP001180616"/>
    </source>
</evidence>
<sequence length="63" mass="6482">MRRAGNNKARAARLLGVSRQTVYRKLLEFGMPDSPNDVPDGGPDVGQDGAPGGSGNEGDVAGE</sequence>
<feature type="compositionally biased region" description="Low complexity" evidence="1">
    <location>
        <begin position="32"/>
        <end position="48"/>
    </location>
</feature>
<dbReference type="SUPFAM" id="SSF46689">
    <property type="entry name" value="Homeodomain-like"/>
    <property type="match status" value="1"/>
</dbReference>
<organism evidence="3 4">
    <name type="scientific">Nitratidesulfovibrio liaohensis</name>
    <dbReference type="NCBI Taxonomy" id="2604158"/>
    <lineage>
        <taxon>Bacteria</taxon>
        <taxon>Pseudomonadati</taxon>
        <taxon>Thermodesulfobacteriota</taxon>
        <taxon>Desulfovibrionia</taxon>
        <taxon>Desulfovibrionales</taxon>
        <taxon>Desulfovibrionaceae</taxon>
        <taxon>Nitratidesulfovibrio</taxon>
    </lineage>
</organism>
<feature type="domain" description="DNA binding HTH" evidence="2">
    <location>
        <begin position="1"/>
        <end position="29"/>
    </location>
</feature>
<dbReference type="Proteomes" id="UP001180616">
    <property type="component" value="Chromosome"/>
</dbReference>
<dbReference type="EMBL" id="CP133659">
    <property type="protein sequence ID" value="WMW67342.1"/>
    <property type="molecule type" value="Genomic_DNA"/>
</dbReference>
<dbReference type="RefSeq" id="WP_309543126.1">
    <property type="nucleotide sequence ID" value="NZ_CP133659.1"/>
</dbReference>
<dbReference type="Pfam" id="PF02954">
    <property type="entry name" value="HTH_8"/>
    <property type="match status" value="1"/>
</dbReference>
<dbReference type="InterPro" id="IPR002197">
    <property type="entry name" value="HTH_Fis"/>
</dbReference>
<keyword evidence="4" id="KW-1185">Reference proteome</keyword>
<dbReference type="InterPro" id="IPR009057">
    <property type="entry name" value="Homeodomain-like_sf"/>
</dbReference>